<dbReference type="PANTHER" id="PTHR12896:SF1">
    <property type="entry name" value="ELONGATOR COMPLEX PROTEIN 4"/>
    <property type="match status" value="1"/>
</dbReference>
<dbReference type="CDD" id="cd19494">
    <property type="entry name" value="Elp4"/>
    <property type="match status" value="1"/>
</dbReference>
<dbReference type="OrthoDB" id="289162at2759"/>
<comment type="similarity">
    <text evidence="4">Belongs to the ELP4 family.</text>
</comment>
<dbReference type="HOGENOM" id="CLU_031345_1_0_1"/>
<proteinExistence type="inferred from homology"/>
<protein>
    <recommendedName>
        <fullName evidence="5">Elongator complex protein 4</fullName>
    </recommendedName>
</protein>
<dbReference type="AlphaFoldDB" id="A0A067TPR9"/>
<evidence type="ECO:0000256" key="7">
    <source>
        <dbReference type="ARBA" id="ARBA00022694"/>
    </source>
</evidence>
<dbReference type="GO" id="GO:0008023">
    <property type="term" value="C:transcription elongation factor complex"/>
    <property type="evidence" value="ECO:0007669"/>
    <property type="project" value="TreeGrafter"/>
</dbReference>
<evidence type="ECO:0000256" key="3">
    <source>
        <dbReference type="ARBA" id="ARBA00005043"/>
    </source>
</evidence>
<sequence>MSSFKRKATGKATLAVYPGTRISPASNQSLITSTGISSLDDILGGGIPLSCSLVVAAPDIHSSYGELVEKYFVAQGLASGHGVCVVGEDVETLVREAMWFPKALGEKNAAESEDEDKPTDQSQKVKIAWRYEKMKQFQTTVGNEDSESYCAPFELSSRVPEEVMAEAVEKKRLQFVNVGLQELTTDSVLGEISRCLEVETKVPMRVCIAGLGSAGWGDLTPQGVMYFLHSLRATLRRHGHGCASVSLAPHISGEGWGGPGWMEKIGWASDGAMRVSSFAGNPGLASVFPSHHGLVSLHRLPSPHTQSPPSDRFSTLRGLGSSGENNLAFKCTRKRLVFETLHLDVEGGTGERRTT</sequence>
<dbReference type="InterPro" id="IPR008728">
    <property type="entry name" value="Elongator_complex_protein_4"/>
</dbReference>
<dbReference type="GO" id="GO:0005737">
    <property type="term" value="C:cytoplasm"/>
    <property type="evidence" value="ECO:0007669"/>
    <property type="project" value="UniProtKB-SubCell"/>
</dbReference>
<dbReference type="EMBL" id="KL142367">
    <property type="protein sequence ID" value="KDR85181.1"/>
    <property type="molecule type" value="Genomic_DNA"/>
</dbReference>
<name>A0A067TPR9_GALM3</name>
<dbReference type="PANTHER" id="PTHR12896">
    <property type="entry name" value="PAX6 NEIGHBOR PROTEIN PAXNEB"/>
    <property type="match status" value="1"/>
</dbReference>
<keyword evidence="6" id="KW-0963">Cytoplasm</keyword>
<gene>
    <name evidence="9" type="ORF">GALMADRAFT_35292</name>
</gene>
<evidence type="ECO:0000256" key="6">
    <source>
        <dbReference type="ARBA" id="ARBA00022490"/>
    </source>
</evidence>
<dbReference type="Pfam" id="PF05625">
    <property type="entry name" value="PAXNEB"/>
    <property type="match status" value="1"/>
</dbReference>
<dbReference type="Gene3D" id="3.40.50.300">
    <property type="entry name" value="P-loop containing nucleotide triphosphate hydrolases"/>
    <property type="match status" value="1"/>
</dbReference>
<dbReference type="GO" id="GO:0033588">
    <property type="term" value="C:elongator holoenzyme complex"/>
    <property type="evidence" value="ECO:0007669"/>
    <property type="project" value="InterPro"/>
</dbReference>
<evidence type="ECO:0000313" key="10">
    <source>
        <dbReference type="Proteomes" id="UP000027222"/>
    </source>
</evidence>
<evidence type="ECO:0000313" key="9">
    <source>
        <dbReference type="EMBL" id="KDR85181.1"/>
    </source>
</evidence>
<evidence type="ECO:0000256" key="2">
    <source>
        <dbReference type="ARBA" id="ARBA00004496"/>
    </source>
</evidence>
<accession>A0A067TPR9</accession>
<dbReference type="GO" id="GO:0002098">
    <property type="term" value="P:tRNA wobble uridine modification"/>
    <property type="evidence" value="ECO:0007669"/>
    <property type="project" value="InterPro"/>
</dbReference>
<evidence type="ECO:0000256" key="5">
    <source>
        <dbReference type="ARBA" id="ARBA00020265"/>
    </source>
</evidence>
<dbReference type="InterPro" id="IPR027417">
    <property type="entry name" value="P-loop_NTPase"/>
</dbReference>
<evidence type="ECO:0000256" key="4">
    <source>
        <dbReference type="ARBA" id="ARBA00007573"/>
    </source>
</evidence>
<comment type="pathway">
    <text evidence="3">tRNA modification; 5-methoxycarbonylmethyl-2-thiouridine-tRNA biosynthesis.</text>
</comment>
<dbReference type="UniPathway" id="UPA00988"/>
<dbReference type="Proteomes" id="UP000027222">
    <property type="component" value="Unassembled WGS sequence"/>
</dbReference>
<organism evidence="9 10">
    <name type="scientific">Galerina marginata (strain CBS 339.88)</name>
    <dbReference type="NCBI Taxonomy" id="685588"/>
    <lineage>
        <taxon>Eukaryota</taxon>
        <taxon>Fungi</taxon>
        <taxon>Dikarya</taxon>
        <taxon>Basidiomycota</taxon>
        <taxon>Agaricomycotina</taxon>
        <taxon>Agaricomycetes</taxon>
        <taxon>Agaricomycetidae</taxon>
        <taxon>Agaricales</taxon>
        <taxon>Agaricineae</taxon>
        <taxon>Strophariaceae</taxon>
        <taxon>Galerina</taxon>
    </lineage>
</organism>
<evidence type="ECO:0000256" key="1">
    <source>
        <dbReference type="ARBA" id="ARBA00004123"/>
    </source>
</evidence>
<keyword evidence="10" id="KW-1185">Reference proteome</keyword>
<reference evidence="10" key="1">
    <citation type="journal article" date="2014" name="Proc. Natl. Acad. Sci. U.S.A.">
        <title>Extensive sampling of basidiomycete genomes demonstrates inadequacy of the white-rot/brown-rot paradigm for wood decay fungi.</title>
        <authorList>
            <person name="Riley R."/>
            <person name="Salamov A.A."/>
            <person name="Brown D.W."/>
            <person name="Nagy L.G."/>
            <person name="Floudas D."/>
            <person name="Held B.W."/>
            <person name="Levasseur A."/>
            <person name="Lombard V."/>
            <person name="Morin E."/>
            <person name="Otillar R."/>
            <person name="Lindquist E.A."/>
            <person name="Sun H."/>
            <person name="LaButti K.M."/>
            <person name="Schmutz J."/>
            <person name="Jabbour D."/>
            <person name="Luo H."/>
            <person name="Baker S.E."/>
            <person name="Pisabarro A.G."/>
            <person name="Walton J.D."/>
            <person name="Blanchette R.A."/>
            <person name="Henrissat B."/>
            <person name="Martin F."/>
            <person name="Cullen D."/>
            <person name="Hibbett D.S."/>
            <person name="Grigoriev I.V."/>
        </authorList>
    </citation>
    <scope>NUCLEOTIDE SEQUENCE [LARGE SCALE GENOMIC DNA]</scope>
    <source>
        <strain evidence="10">CBS 339.88</strain>
    </source>
</reference>
<keyword evidence="7" id="KW-0819">tRNA processing</keyword>
<dbReference type="STRING" id="685588.A0A067TPR9"/>
<feature type="non-terminal residue" evidence="9">
    <location>
        <position position="355"/>
    </location>
</feature>
<comment type="subcellular location">
    <subcellularLocation>
        <location evidence="2">Cytoplasm</location>
    </subcellularLocation>
    <subcellularLocation>
        <location evidence="1">Nucleus</location>
    </subcellularLocation>
</comment>
<evidence type="ECO:0000256" key="8">
    <source>
        <dbReference type="ARBA" id="ARBA00023242"/>
    </source>
</evidence>
<keyword evidence="8" id="KW-0539">Nucleus</keyword>